<accession>A0A380NKP7</accession>
<organism evidence="4 5">
    <name type="scientific">Veillonella criceti</name>
    <dbReference type="NCBI Taxonomy" id="103891"/>
    <lineage>
        <taxon>Bacteria</taxon>
        <taxon>Bacillati</taxon>
        <taxon>Bacillota</taxon>
        <taxon>Negativicutes</taxon>
        <taxon>Veillonellales</taxon>
        <taxon>Veillonellaceae</taxon>
        <taxon>Veillonella</taxon>
    </lineage>
</organism>
<keyword evidence="1" id="KW-0285">Flavoprotein</keyword>
<protein>
    <submittedName>
        <fullName evidence="4">2,4-dienoyl-CoA reductase [NADPH]</fullName>
        <ecNumber evidence="4">1.3.1.34</ecNumber>
    </submittedName>
</protein>
<keyword evidence="5" id="KW-1185">Reference proteome</keyword>
<dbReference type="EC" id="1.3.1.34" evidence="4"/>
<dbReference type="PANTHER" id="PTHR43656:SF2">
    <property type="entry name" value="BINDING OXIDOREDUCTASE, PUTATIVE (AFU_ORTHOLOGUE AFUA_2G08260)-RELATED"/>
    <property type="match status" value="1"/>
</dbReference>
<dbReference type="GO" id="GO:0008670">
    <property type="term" value="F:2,4-dienoyl-CoA reductase (NADPH) activity"/>
    <property type="evidence" value="ECO:0007669"/>
    <property type="project" value="UniProtKB-EC"/>
</dbReference>
<dbReference type="InterPro" id="IPR013785">
    <property type="entry name" value="Aldolase_TIM"/>
</dbReference>
<evidence type="ECO:0000256" key="1">
    <source>
        <dbReference type="ARBA" id="ARBA00022630"/>
    </source>
</evidence>
<dbReference type="SUPFAM" id="SSF51395">
    <property type="entry name" value="FMN-linked oxidoreductases"/>
    <property type="match status" value="1"/>
</dbReference>
<reference evidence="4 5" key="1">
    <citation type="submission" date="2018-06" db="EMBL/GenBank/DDBJ databases">
        <authorList>
            <consortium name="Pathogen Informatics"/>
            <person name="Doyle S."/>
        </authorList>
    </citation>
    <scope>NUCLEOTIDE SEQUENCE [LARGE SCALE GENOMIC DNA]</scope>
    <source>
        <strain evidence="4 5">NCTC12020</strain>
    </source>
</reference>
<dbReference type="InterPro" id="IPR001155">
    <property type="entry name" value="OxRdtase_FMN_N"/>
</dbReference>
<dbReference type="GO" id="GO:0010181">
    <property type="term" value="F:FMN binding"/>
    <property type="evidence" value="ECO:0007669"/>
    <property type="project" value="InterPro"/>
</dbReference>
<feature type="domain" description="NADH:flavin oxidoreductase/NADH oxidase N-terminal" evidence="3">
    <location>
        <begin position="1"/>
        <end position="73"/>
    </location>
</feature>
<proteinExistence type="predicted"/>
<evidence type="ECO:0000313" key="4">
    <source>
        <dbReference type="EMBL" id="SUP43394.1"/>
    </source>
</evidence>
<dbReference type="Pfam" id="PF00724">
    <property type="entry name" value="Oxidored_FMN"/>
    <property type="match status" value="1"/>
</dbReference>
<evidence type="ECO:0000313" key="5">
    <source>
        <dbReference type="Proteomes" id="UP000255367"/>
    </source>
</evidence>
<name>A0A380NKP7_9FIRM</name>
<evidence type="ECO:0000256" key="2">
    <source>
        <dbReference type="ARBA" id="ARBA00023002"/>
    </source>
</evidence>
<dbReference type="PANTHER" id="PTHR43656">
    <property type="entry name" value="BINDING OXIDOREDUCTASE, PUTATIVE (AFU_ORTHOLOGUE AFUA_2G08260)-RELATED"/>
    <property type="match status" value="1"/>
</dbReference>
<dbReference type="Gene3D" id="3.20.20.70">
    <property type="entry name" value="Aldolase class I"/>
    <property type="match status" value="1"/>
</dbReference>
<dbReference type="Proteomes" id="UP000255367">
    <property type="component" value="Unassembled WGS sequence"/>
</dbReference>
<dbReference type="AlphaFoldDB" id="A0A380NKP7"/>
<keyword evidence="2 4" id="KW-0560">Oxidoreductase</keyword>
<sequence>MSTEEVYEMVQHFAYAAELALKAGHDGVEIHGANGWLIQQFFSETYNQRNDEWGGSLENRLRFPLAIVDAIDEMRKNIIDQTLLLATVFRLKNLGNTASLLRKPLP</sequence>
<gene>
    <name evidence="4" type="primary">fadH</name>
    <name evidence="4" type="ORF">NCTC12020_01165</name>
</gene>
<dbReference type="InterPro" id="IPR051799">
    <property type="entry name" value="NADH_flavin_oxidoreductase"/>
</dbReference>
<evidence type="ECO:0000259" key="3">
    <source>
        <dbReference type="Pfam" id="PF00724"/>
    </source>
</evidence>
<dbReference type="EMBL" id="UHIO01000001">
    <property type="protein sequence ID" value="SUP43394.1"/>
    <property type="molecule type" value="Genomic_DNA"/>
</dbReference>